<evidence type="ECO:0000259" key="1">
    <source>
        <dbReference type="Pfam" id="PF08241"/>
    </source>
</evidence>
<evidence type="ECO:0000313" key="3">
    <source>
        <dbReference type="Proteomes" id="UP000662888"/>
    </source>
</evidence>
<sequence>MSDDGAATHARQLLHVGCGARGNRSLPACLRGPAWHEIRLDIDPAVEPDIVASISDLHMVADASIDAIFSSHNLEHLDAFAVPRALAEFRRVLRADGYALITLPDLRAIALHIAADQLDSPLYQSPAGPIRPLDMLFGHQGALAAGHRHMAHRTGFTATTLGRSLLAAGFHEVRVHEGRHWDLWALASMPATGAAVWDELAQVMQ</sequence>
<dbReference type="GO" id="GO:0032259">
    <property type="term" value="P:methylation"/>
    <property type="evidence" value="ECO:0007669"/>
    <property type="project" value="UniProtKB-KW"/>
</dbReference>
<name>A0AA49ABU5_9BURK</name>
<dbReference type="EMBL" id="CP065053">
    <property type="protein sequence ID" value="QPI53506.1"/>
    <property type="molecule type" value="Genomic_DNA"/>
</dbReference>
<reference evidence="2 3" key="1">
    <citation type="submission" date="2020-11" db="EMBL/GenBank/DDBJ databases">
        <authorList>
            <person name="Sun Q."/>
        </authorList>
    </citation>
    <scope>NUCLEOTIDE SEQUENCE [LARGE SCALE GENOMIC DNA]</scope>
    <source>
        <strain evidence="2 3">P8398</strain>
    </source>
</reference>
<evidence type="ECO:0000313" key="2">
    <source>
        <dbReference type="EMBL" id="QPI53506.1"/>
    </source>
</evidence>
<keyword evidence="2" id="KW-0489">Methyltransferase</keyword>
<protein>
    <submittedName>
        <fullName evidence="2">Methyltransferase domain-containing protein</fullName>
    </submittedName>
</protein>
<dbReference type="Gene3D" id="3.40.50.150">
    <property type="entry name" value="Vaccinia Virus protein VP39"/>
    <property type="match status" value="1"/>
</dbReference>
<organism evidence="2 3">
    <name type="scientific">Massilia antarctica</name>
    <dbReference type="NCBI Taxonomy" id="2765360"/>
    <lineage>
        <taxon>Bacteria</taxon>
        <taxon>Pseudomonadati</taxon>
        <taxon>Pseudomonadota</taxon>
        <taxon>Betaproteobacteria</taxon>
        <taxon>Burkholderiales</taxon>
        <taxon>Oxalobacteraceae</taxon>
        <taxon>Telluria group</taxon>
        <taxon>Massilia</taxon>
    </lineage>
</organism>
<dbReference type="InterPro" id="IPR013216">
    <property type="entry name" value="Methyltransf_11"/>
</dbReference>
<keyword evidence="2" id="KW-0808">Transferase</keyword>
<proteinExistence type="predicted"/>
<dbReference type="GO" id="GO:0008168">
    <property type="term" value="F:methyltransferase activity"/>
    <property type="evidence" value="ECO:0007669"/>
    <property type="project" value="UniProtKB-KW"/>
</dbReference>
<dbReference type="Pfam" id="PF08241">
    <property type="entry name" value="Methyltransf_11"/>
    <property type="match status" value="1"/>
</dbReference>
<keyword evidence="3" id="KW-1185">Reference proteome</keyword>
<feature type="domain" description="Methyltransferase type 11" evidence="1">
    <location>
        <begin position="14"/>
        <end position="101"/>
    </location>
</feature>
<dbReference type="Proteomes" id="UP000662888">
    <property type="component" value="Chromosome"/>
</dbReference>
<accession>A0AA49ABU5</accession>
<dbReference type="SUPFAM" id="SSF53335">
    <property type="entry name" value="S-adenosyl-L-methionine-dependent methyltransferases"/>
    <property type="match status" value="1"/>
</dbReference>
<gene>
    <name evidence="2" type="ORF">IV454_29370</name>
</gene>
<dbReference type="InterPro" id="IPR029063">
    <property type="entry name" value="SAM-dependent_MTases_sf"/>
</dbReference>